<dbReference type="InterPro" id="IPR051257">
    <property type="entry name" value="Diverse_CBS-Domain"/>
</dbReference>
<dbReference type="InterPro" id="IPR000644">
    <property type="entry name" value="CBS_dom"/>
</dbReference>
<dbReference type="RefSeq" id="WP_105513203.1">
    <property type="nucleotide sequence ID" value="NZ_PVEP01000001.1"/>
</dbReference>
<dbReference type="Pfam" id="PF00571">
    <property type="entry name" value="CBS"/>
    <property type="match status" value="2"/>
</dbReference>
<evidence type="ECO:0000259" key="3">
    <source>
        <dbReference type="PROSITE" id="PS51371"/>
    </source>
</evidence>
<accession>A0A2S8SE78</accession>
<name>A0A2S8SE78_9RHOB</name>
<evidence type="ECO:0000313" key="5">
    <source>
        <dbReference type="Proteomes" id="UP000238338"/>
    </source>
</evidence>
<sequence>MHIRTIRDVLGARPVPSIAPGATVRDAAHTLDHFDIGALVVLDGERIAGVISERDIIRRCVGQDADPARVLVAEVMTKQPRTIPADHGLAEAIREMGEGHFRHMPVTEGDHCIGLLSIRDIPTEYRMMYERFLEMRGKAG</sequence>
<evidence type="ECO:0000313" key="4">
    <source>
        <dbReference type="EMBL" id="PQV58988.1"/>
    </source>
</evidence>
<dbReference type="SUPFAM" id="SSF54631">
    <property type="entry name" value="CBS-domain pair"/>
    <property type="match status" value="1"/>
</dbReference>
<dbReference type="EMBL" id="PVEP01000001">
    <property type="protein sequence ID" value="PQV58988.1"/>
    <property type="molecule type" value="Genomic_DNA"/>
</dbReference>
<feature type="domain" description="CBS" evidence="3">
    <location>
        <begin position="76"/>
        <end position="135"/>
    </location>
</feature>
<dbReference type="PANTHER" id="PTHR43080:SF2">
    <property type="entry name" value="CBS DOMAIN-CONTAINING PROTEIN"/>
    <property type="match status" value="1"/>
</dbReference>
<protein>
    <submittedName>
        <fullName evidence="4">CBS domain-containing protein</fullName>
    </submittedName>
</protein>
<evidence type="ECO:0000256" key="1">
    <source>
        <dbReference type="ARBA" id="ARBA00023122"/>
    </source>
</evidence>
<keyword evidence="5" id="KW-1185">Reference proteome</keyword>
<feature type="domain" description="CBS" evidence="3">
    <location>
        <begin position="11"/>
        <end position="67"/>
    </location>
</feature>
<dbReference type="Proteomes" id="UP000238338">
    <property type="component" value="Unassembled WGS sequence"/>
</dbReference>
<dbReference type="PANTHER" id="PTHR43080">
    <property type="entry name" value="CBS DOMAIN-CONTAINING PROTEIN CBSX3, MITOCHONDRIAL"/>
    <property type="match status" value="1"/>
</dbReference>
<comment type="caution">
    <text evidence="4">The sequence shown here is derived from an EMBL/GenBank/DDBJ whole genome shotgun (WGS) entry which is preliminary data.</text>
</comment>
<dbReference type="AlphaFoldDB" id="A0A2S8SE78"/>
<reference evidence="4 5" key="1">
    <citation type="submission" date="2018-02" db="EMBL/GenBank/DDBJ databases">
        <title>Genomic Encyclopedia of Archaeal and Bacterial Type Strains, Phase II (KMG-II): from individual species to whole genera.</title>
        <authorList>
            <person name="Goeker M."/>
        </authorList>
    </citation>
    <scope>NUCLEOTIDE SEQUENCE [LARGE SCALE GENOMIC DNA]</scope>
    <source>
        <strain evidence="4 5">DSM 18921</strain>
    </source>
</reference>
<gene>
    <name evidence="4" type="ORF">LX70_00808</name>
</gene>
<dbReference type="InterPro" id="IPR046342">
    <property type="entry name" value="CBS_dom_sf"/>
</dbReference>
<proteinExistence type="predicted"/>
<evidence type="ECO:0000256" key="2">
    <source>
        <dbReference type="PROSITE-ProRule" id="PRU00703"/>
    </source>
</evidence>
<dbReference type="SMART" id="SM00116">
    <property type="entry name" value="CBS"/>
    <property type="match status" value="2"/>
</dbReference>
<keyword evidence="1 2" id="KW-0129">CBS domain</keyword>
<organism evidence="4 5">
    <name type="scientific">Albidovulum denitrificans</name>
    <dbReference type="NCBI Taxonomy" id="404881"/>
    <lineage>
        <taxon>Bacteria</taxon>
        <taxon>Pseudomonadati</taxon>
        <taxon>Pseudomonadota</taxon>
        <taxon>Alphaproteobacteria</taxon>
        <taxon>Rhodobacterales</taxon>
        <taxon>Paracoccaceae</taxon>
        <taxon>Albidovulum</taxon>
    </lineage>
</organism>
<dbReference type="Gene3D" id="3.10.580.10">
    <property type="entry name" value="CBS-domain"/>
    <property type="match status" value="1"/>
</dbReference>
<dbReference type="PROSITE" id="PS51371">
    <property type="entry name" value="CBS"/>
    <property type="match status" value="2"/>
</dbReference>
<dbReference type="OrthoDB" id="9807125at2"/>